<proteinExistence type="inferred from homology"/>
<evidence type="ECO:0000256" key="6">
    <source>
        <dbReference type="SAM" id="SignalP"/>
    </source>
</evidence>
<name>A0A927GJZ8_9BACT</name>
<feature type="active site" description="Charge relay system" evidence="5">
    <location>
        <position position="410"/>
    </location>
</feature>
<gene>
    <name evidence="8" type="ORF">IC235_14135</name>
</gene>
<protein>
    <submittedName>
        <fullName evidence="8">S8 family serine peptidase</fullName>
    </submittedName>
</protein>
<evidence type="ECO:0000256" key="1">
    <source>
        <dbReference type="ARBA" id="ARBA00011073"/>
    </source>
</evidence>
<comment type="caution">
    <text evidence="8">The sequence shown here is derived from an EMBL/GenBank/DDBJ whole genome shotgun (WGS) entry which is preliminary data.</text>
</comment>
<dbReference type="InterPro" id="IPR015500">
    <property type="entry name" value="Peptidase_S8_subtilisin-rel"/>
</dbReference>
<evidence type="ECO:0000256" key="3">
    <source>
        <dbReference type="ARBA" id="ARBA00022801"/>
    </source>
</evidence>
<sequence length="565" mass="59075">MASASTGIKWLGLVLIAGLLPALAAAPAAAQGTVRRHLVYFRDKAGSPYSVAQPQAFLSARSLARRNRQGIAVLPRDLPVNPAYVAQVRGVAGRPQVIYTSRWFNAAVVSCDSTTLALITALPIVRGANTLNRGYQAPPPTLPPAQMPVSAARPTDARALYGWAYRQNEQIGTRAMHEAGFRGEGMQIAVFDAGFPGVNQIPAFQPLFQEQRLAGTRNFVDGGTSVYQRNSHGTSCLSTMAANQAGFYIGAAPKATYRLCITEDATSEHPIEEANWLAAAEYADSAGVDIISSSLGYTTFDDPWGSYTYASMNGRTAISSRAATVAARVGMLVVSAAGNEANSPWHYISAPADADSVLSVGAVDSLGNHASFSSFGPTADGRIKPTLSAMGQASAVLTPSGAVVRGNGTSYACPILAGMVAGFWQANPTLTAQQVIAALRTTASQAARPDNALGYGIPNFVTAYNTLNPTHPLTAINAAPKAEPLSLFPNPTGDGPLTLALPPALRGQPLHIRVLDARGAVVAQQQLPAASGSEVVLRFGRLAKGAYVCEVSAGATRQTVKFVQQ</sequence>
<keyword evidence="9" id="KW-1185">Reference proteome</keyword>
<dbReference type="Gene3D" id="3.40.50.200">
    <property type="entry name" value="Peptidase S8/S53 domain"/>
    <property type="match status" value="1"/>
</dbReference>
<dbReference type="CDD" id="cd07493">
    <property type="entry name" value="Peptidases_S8_9"/>
    <property type="match status" value="1"/>
</dbReference>
<comment type="similarity">
    <text evidence="1 5">Belongs to the peptidase S8 family.</text>
</comment>
<evidence type="ECO:0000313" key="9">
    <source>
        <dbReference type="Proteomes" id="UP000612233"/>
    </source>
</evidence>
<keyword evidence="2 5" id="KW-0645">Protease</keyword>
<dbReference type="Proteomes" id="UP000612233">
    <property type="component" value="Unassembled WGS sequence"/>
</dbReference>
<dbReference type="RefSeq" id="WP_191005834.1">
    <property type="nucleotide sequence ID" value="NZ_JACXAD010000015.1"/>
</dbReference>
<dbReference type="Pfam" id="PF00082">
    <property type="entry name" value="Peptidase_S8"/>
    <property type="match status" value="1"/>
</dbReference>
<evidence type="ECO:0000256" key="4">
    <source>
        <dbReference type="ARBA" id="ARBA00022825"/>
    </source>
</evidence>
<dbReference type="PANTHER" id="PTHR43806:SF67">
    <property type="entry name" value="EGF-LIKE DOMAIN-CONTAINING PROTEIN"/>
    <property type="match status" value="1"/>
</dbReference>
<reference evidence="8" key="1">
    <citation type="submission" date="2020-09" db="EMBL/GenBank/DDBJ databases">
        <authorList>
            <person name="Kim M.K."/>
        </authorList>
    </citation>
    <scope>NUCLEOTIDE SEQUENCE</scope>
    <source>
        <strain evidence="8">BT664</strain>
    </source>
</reference>
<evidence type="ECO:0000313" key="8">
    <source>
        <dbReference type="EMBL" id="MBD2769028.1"/>
    </source>
</evidence>
<feature type="active site" description="Charge relay system" evidence="5">
    <location>
        <position position="232"/>
    </location>
</feature>
<feature type="signal peptide" evidence="6">
    <location>
        <begin position="1"/>
        <end position="24"/>
    </location>
</feature>
<dbReference type="InterPro" id="IPR050131">
    <property type="entry name" value="Peptidase_S8_subtilisin-like"/>
</dbReference>
<feature type="chain" id="PRO_5038140260" evidence="6">
    <location>
        <begin position="25"/>
        <end position="565"/>
    </location>
</feature>
<keyword evidence="3 5" id="KW-0378">Hydrolase</keyword>
<dbReference type="PROSITE" id="PS51892">
    <property type="entry name" value="SUBTILASE"/>
    <property type="match status" value="1"/>
</dbReference>
<keyword evidence="4 5" id="KW-0720">Serine protease</keyword>
<dbReference type="PRINTS" id="PR00723">
    <property type="entry name" value="SUBTILISIN"/>
</dbReference>
<evidence type="ECO:0000259" key="7">
    <source>
        <dbReference type="Pfam" id="PF00082"/>
    </source>
</evidence>
<dbReference type="InterPro" id="IPR036852">
    <property type="entry name" value="Peptidase_S8/S53_dom_sf"/>
</dbReference>
<organism evidence="8 9">
    <name type="scientific">Hymenobacter montanus</name>
    <dbReference type="NCBI Taxonomy" id="2771359"/>
    <lineage>
        <taxon>Bacteria</taxon>
        <taxon>Pseudomonadati</taxon>
        <taxon>Bacteroidota</taxon>
        <taxon>Cytophagia</taxon>
        <taxon>Cytophagales</taxon>
        <taxon>Hymenobacteraceae</taxon>
        <taxon>Hymenobacter</taxon>
    </lineage>
</organism>
<dbReference type="PANTHER" id="PTHR43806">
    <property type="entry name" value="PEPTIDASE S8"/>
    <property type="match status" value="1"/>
</dbReference>
<dbReference type="SUPFAM" id="SSF52743">
    <property type="entry name" value="Subtilisin-like"/>
    <property type="match status" value="1"/>
</dbReference>
<dbReference type="EMBL" id="JACXAD010000015">
    <property type="protein sequence ID" value="MBD2769028.1"/>
    <property type="molecule type" value="Genomic_DNA"/>
</dbReference>
<evidence type="ECO:0000256" key="5">
    <source>
        <dbReference type="PROSITE-ProRule" id="PRU01240"/>
    </source>
</evidence>
<accession>A0A927GJZ8</accession>
<dbReference type="GO" id="GO:0004252">
    <property type="term" value="F:serine-type endopeptidase activity"/>
    <property type="evidence" value="ECO:0007669"/>
    <property type="project" value="UniProtKB-UniRule"/>
</dbReference>
<dbReference type="AlphaFoldDB" id="A0A927GJZ8"/>
<feature type="domain" description="Peptidase S8/S53" evidence="7">
    <location>
        <begin position="183"/>
        <end position="456"/>
    </location>
</feature>
<keyword evidence="6" id="KW-0732">Signal</keyword>
<dbReference type="InterPro" id="IPR000209">
    <property type="entry name" value="Peptidase_S8/S53_dom"/>
</dbReference>
<feature type="active site" description="Charge relay system" evidence="5">
    <location>
        <position position="192"/>
    </location>
</feature>
<dbReference type="GO" id="GO:0006508">
    <property type="term" value="P:proteolysis"/>
    <property type="evidence" value="ECO:0007669"/>
    <property type="project" value="UniProtKB-KW"/>
</dbReference>
<evidence type="ECO:0000256" key="2">
    <source>
        <dbReference type="ARBA" id="ARBA00022670"/>
    </source>
</evidence>